<sequence>MHSLLNKIRCFFLTVCFLAYSQDLWAVTIRIINQQINFDFSFGAGLKVLPIYQVQLGNGITYDKLPHSLSEECLIEAGQNDREVRFIFSGFDDDGYNELTLSEEVQDRFFQLLTNNPNTLLDRTMTCLQFCYFLKTGITQQSNVTMKYFTVKKKDIEPGDVVAMRDDSGKVVHLALYISHGIYISKFGLSEILFHTIQAADDFYGPGLHSSILVFKGTNSYGDNNHPPPDAGACGGASTSAY</sequence>
<accession>A0ABY6GSQ1</accession>
<evidence type="ECO:0008006" key="3">
    <source>
        <dbReference type="Google" id="ProtNLM"/>
    </source>
</evidence>
<dbReference type="Proteomes" id="UP001163255">
    <property type="component" value="Chromosome"/>
</dbReference>
<proteinExistence type="predicted"/>
<evidence type="ECO:0000313" key="1">
    <source>
        <dbReference type="EMBL" id="UYM15091.1"/>
    </source>
</evidence>
<organism evidence="1 2">
    <name type="scientific">Endozoicomonas euniceicola</name>
    <dbReference type="NCBI Taxonomy" id="1234143"/>
    <lineage>
        <taxon>Bacteria</taxon>
        <taxon>Pseudomonadati</taxon>
        <taxon>Pseudomonadota</taxon>
        <taxon>Gammaproteobacteria</taxon>
        <taxon>Oceanospirillales</taxon>
        <taxon>Endozoicomonadaceae</taxon>
        <taxon>Endozoicomonas</taxon>
    </lineage>
</organism>
<gene>
    <name evidence="1" type="ORF">NX720_19800</name>
</gene>
<reference evidence="1" key="1">
    <citation type="submission" date="2022-10" db="EMBL/GenBank/DDBJ databases">
        <title>Completed Genome Sequence of two octocoral isolated bacterium, Endozoicomonas euniceicola EF212T and Endozoicomonas gorgoniicola PS125T.</title>
        <authorList>
            <person name="Chiou Y.-J."/>
            <person name="Chen Y.-H."/>
        </authorList>
    </citation>
    <scope>NUCLEOTIDE SEQUENCE</scope>
    <source>
        <strain evidence="1">EF212</strain>
    </source>
</reference>
<protein>
    <recommendedName>
        <fullName evidence="3">NlpC/P60 domain-containing protein</fullName>
    </recommendedName>
</protein>
<evidence type="ECO:0000313" key="2">
    <source>
        <dbReference type="Proteomes" id="UP001163255"/>
    </source>
</evidence>
<dbReference type="EMBL" id="CP103300">
    <property type="protein sequence ID" value="UYM15091.1"/>
    <property type="molecule type" value="Genomic_DNA"/>
</dbReference>
<dbReference type="RefSeq" id="WP_262596946.1">
    <property type="nucleotide sequence ID" value="NZ_CP103300.1"/>
</dbReference>
<keyword evidence="2" id="KW-1185">Reference proteome</keyword>
<name>A0ABY6GSQ1_9GAMM</name>